<dbReference type="RefSeq" id="WP_131174843.1">
    <property type="nucleotide sequence ID" value="NZ_QJUL01000047.1"/>
</dbReference>
<feature type="domain" description="NusG-like N-terminal" evidence="4">
    <location>
        <begin position="9"/>
        <end position="107"/>
    </location>
</feature>
<dbReference type="SUPFAM" id="SSF50104">
    <property type="entry name" value="Translation proteins SH3-like domain"/>
    <property type="match status" value="1"/>
</dbReference>
<evidence type="ECO:0000313" key="8">
    <source>
        <dbReference type="Proteomes" id="UP000293172"/>
    </source>
</evidence>
<evidence type="ECO:0000313" key="5">
    <source>
        <dbReference type="EMBL" id="TBU86713.1"/>
    </source>
</evidence>
<evidence type="ECO:0000256" key="1">
    <source>
        <dbReference type="ARBA" id="ARBA00022814"/>
    </source>
</evidence>
<dbReference type="CDD" id="cd09892">
    <property type="entry name" value="NGN_SP_RfaH"/>
    <property type="match status" value="1"/>
</dbReference>
<dbReference type="EMBL" id="QJUM01000013">
    <property type="protein sequence ID" value="TBV05426.1"/>
    <property type="molecule type" value="Genomic_DNA"/>
</dbReference>
<evidence type="ECO:0000259" key="4">
    <source>
        <dbReference type="SMART" id="SM00738"/>
    </source>
</evidence>
<dbReference type="EMBL" id="QJUL01000047">
    <property type="protein sequence ID" value="TBU86713.1"/>
    <property type="molecule type" value="Genomic_DNA"/>
</dbReference>
<name>A0A4V2KBI8_9GAMM</name>
<dbReference type="PANTHER" id="PTHR30265">
    <property type="entry name" value="RHO-INTERACTING TRANSCRIPTION TERMINATION FACTOR NUSG"/>
    <property type="match status" value="1"/>
</dbReference>
<dbReference type="CDD" id="cd06091">
    <property type="entry name" value="KOW_NusG"/>
    <property type="match status" value="1"/>
</dbReference>
<protein>
    <submittedName>
        <fullName evidence="5">Transcription/translation regulatory transformer protein RfaH</fullName>
    </submittedName>
</protein>
<dbReference type="NCBIfam" id="TIGR01955">
    <property type="entry name" value="RfaH"/>
    <property type="match status" value="1"/>
</dbReference>
<dbReference type="InterPro" id="IPR036735">
    <property type="entry name" value="NGN_dom_sf"/>
</dbReference>
<evidence type="ECO:0000313" key="7">
    <source>
        <dbReference type="Proteomes" id="UP000291334"/>
    </source>
</evidence>
<organism evidence="5 8">
    <name type="scientific">Phytopseudomonas dryadis</name>
    <dbReference type="NCBI Taxonomy" id="2487520"/>
    <lineage>
        <taxon>Bacteria</taxon>
        <taxon>Pseudomonadati</taxon>
        <taxon>Pseudomonadota</taxon>
        <taxon>Gammaproteobacteria</taxon>
        <taxon>Pseudomonadales</taxon>
        <taxon>Pseudomonadaceae</taxon>
        <taxon>Phytopseudomonas</taxon>
    </lineage>
</organism>
<dbReference type="SUPFAM" id="SSF82679">
    <property type="entry name" value="N-utilization substance G protein NusG, N-terminal domain"/>
    <property type="match status" value="1"/>
</dbReference>
<dbReference type="InterPro" id="IPR008991">
    <property type="entry name" value="Translation_prot_SH3-like_sf"/>
</dbReference>
<accession>A0A4V2KBI8</accession>
<sequence>MNTHMELPEIAWYLIQCKPRHDEQAWEHLNRQGFECFCPHIRKETIRAGKVRKISQPLFPGYIFIHLKAQDNWVKLRSTRGVSKVVGFCGRPCRIDDEIIERLKQRTAQEPETKALNPGDKVQIKTGPLADMDAIFLAMDGEQRVMLLLSILNREQHVRLPLSHLSALRA</sequence>
<keyword evidence="2" id="KW-0805">Transcription regulation</keyword>
<dbReference type="Proteomes" id="UP000293172">
    <property type="component" value="Unassembled WGS sequence"/>
</dbReference>
<dbReference type="PANTHER" id="PTHR30265:SF7">
    <property type="entry name" value="TRANSCRIPTION ANTITERMINATION PROTEIN RFAH"/>
    <property type="match status" value="1"/>
</dbReference>
<keyword evidence="1" id="KW-0889">Transcription antitermination</keyword>
<proteinExistence type="predicted"/>
<dbReference type="SMART" id="SM00738">
    <property type="entry name" value="NGN"/>
    <property type="match status" value="1"/>
</dbReference>
<dbReference type="NCBIfam" id="NF006534">
    <property type="entry name" value="PRK09014.1"/>
    <property type="match status" value="1"/>
</dbReference>
<dbReference type="Proteomes" id="UP000291334">
    <property type="component" value="Unassembled WGS sequence"/>
</dbReference>
<dbReference type="Pfam" id="PF02357">
    <property type="entry name" value="NusG"/>
    <property type="match status" value="1"/>
</dbReference>
<dbReference type="InterPro" id="IPR043425">
    <property type="entry name" value="NusG-like"/>
</dbReference>
<dbReference type="GO" id="GO:0031564">
    <property type="term" value="P:transcription antitermination"/>
    <property type="evidence" value="ECO:0007669"/>
    <property type="project" value="UniProtKB-KW"/>
</dbReference>
<dbReference type="GO" id="GO:0006354">
    <property type="term" value="P:DNA-templated transcription elongation"/>
    <property type="evidence" value="ECO:0007669"/>
    <property type="project" value="InterPro"/>
</dbReference>
<keyword evidence="3" id="KW-0804">Transcription</keyword>
<keyword evidence="7" id="KW-1185">Reference proteome</keyword>
<dbReference type="GO" id="GO:0005829">
    <property type="term" value="C:cytosol"/>
    <property type="evidence" value="ECO:0007669"/>
    <property type="project" value="TreeGrafter"/>
</dbReference>
<dbReference type="AlphaFoldDB" id="A0A4V2KBI8"/>
<dbReference type="InterPro" id="IPR010215">
    <property type="entry name" value="Transcription_antiterm_RfaH"/>
</dbReference>
<reference evidence="7 8" key="1">
    <citation type="submission" date="2018-06" db="EMBL/GenBank/DDBJ databases">
        <title>Three novel Pseudomonas species isolated from symptomatic oak.</title>
        <authorList>
            <person name="Bueno-Gonzalez V."/>
            <person name="Brady C."/>
        </authorList>
    </citation>
    <scope>NUCLEOTIDE SEQUENCE [LARGE SCALE GENOMIC DNA]</scope>
    <source>
        <strain evidence="6 7">P26B</strain>
        <strain evidence="5 8">P6B</strain>
    </source>
</reference>
<dbReference type="Gene3D" id="3.30.70.940">
    <property type="entry name" value="NusG, N-terminal domain"/>
    <property type="match status" value="1"/>
</dbReference>
<evidence type="ECO:0000313" key="6">
    <source>
        <dbReference type="EMBL" id="TBV05426.1"/>
    </source>
</evidence>
<gene>
    <name evidence="5" type="primary">rfaH</name>
    <name evidence="6" type="ORF">DNK34_12865</name>
    <name evidence="5" type="ORF">DNK44_22365</name>
</gene>
<comment type="caution">
    <text evidence="5">The sequence shown here is derived from an EMBL/GenBank/DDBJ whole genome shotgun (WGS) entry which is preliminary data.</text>
</comment>
<dbReference type="InterPro" id="IPR006645">
    <property type="entry name" value="NGN-like_dom"/>
</dbReference>
<dbReference type="OrthoDB" id="9790639at2"/>
<evidence type="ECO:0000256" key="3">
    <source>
        <dbReference type="ARBA" id="ARBA00023163"/>
    </source>
</evidence>
<evidence type="ECO:0000256" key="2">
    <source>
        <dbReference type="ARBA" id="ARBA00023015"/>
    </source>
</evidence>